<dbReference type="InterPro" id="IPR005119">
    <property type="entry name" value="LysR_subst-bd"/>
</dbReference>
<feature type="domain" description="HTH lysR-type" evidence="5">
    <location>
        <begin position="5"/>
        <end position="62"/>
    </location>
</feature>
<keyword evidence="2" id="KW-0805">Transcription regulation</keyword>
<name>A0A2C6DHE8_9GAMM</name>
<dbReference type="InterPro" id="IPR000847">
    <property type="entry name" value="LysR_HTH_N"/>
</dbReference>
<keyword evidence="7" id="KW-1185">Reference proteome</keyword>
<dbReference type="STRING" id="1111728.GCA_000427805_04586"/>
<dbReference type="InterPro" id="IPR050950">
    <property type="entry name" value="HTH-type_LysR_regulators"/>
</dbReference>
<evidence type="ECO:0000259" key="5">
    <source>
        <dbReference type="PROSITE" id="PS50931"/>
    </source>
</evidence>
<dbReference type="InterPro" id="IPR036388">
    <property type="entry name" value="WH-like_DNA-bd_sf"/>
</dbReference>
<dbReference type="Pfam" id="PF00126">
    <property type="entry name" value="HTH_1"/>
    <property type="match status" value="1"/>
</dbReference>
<organism evidence="6 7">
    <name type="scientific">Budvicia aquatica</name>
    <dbReference type="NCBI Taxonomy" id="82979"/>
    <lineage>
        <taxon>Bacteria</taxon>
        <taxon>Pseudomonadati</taxon>
        <taxon>Pseudomonadota</taxon>
        <taxon>Gammaproteobacteria</taxon>
        <taxon>Enterobacterales</taxon>
        <taxon>Budviciaceae</taxon>
        <taxon>Budvicia</taxon>
    </lineage>
</organism>
<proteinExistence type="inferred from homology"/>
<dbReference type="AlphaFoldDB" id="A0A2C6DHE8"/>
<reference evidence="7" key="1">
    <citation type="submission" date="2017-09" db="EMBL/GenBank/DDBJ databases">
        <title>FDA dAtabase for Regulatory Grade micrObial Sequences (FDA-ARGOS): Supporting development and validation of Infectious Disease Dx tests.</title>
        <authorList>
            <person name="Minogue T."/>
            <person name="Wolcott M."/>
            <person name="Wasieloski L."/>
            <person name="Aguilar W."/>
            <person name="Moore D."/>
            <person name="Tallon L."/>
            <person name="Sadzewicz L."/>
            <person name="Ott S."/>
            <person name="Zhao X."/>
            <person name="Nagaraj S."/>
            <person name="Vavikolanu K."/>
            <person name="Aluvathingal J."/>
            <person name="Nadendla S."/>
            <person name="Sichtig H."/>
        </authorList>
    </citation>
    <scope>NUCLEOTIDE SEQUENCE [LARGE SCALE GENOMIC DNA]</scope>
    <source>
        <strain evidence="7">FDAARGOS_387</strain>
    </source>
</reference>
<comment type="caution">
    <text evidence="6">The sequence shown here is derived from an EMBL/GenBank/DDBJ whole genome shotgun (WGS) entry which is preliminary data.</text>
</comment>
<evidence type="ECO:0000313" key="7">
    <source>
        <dbReference type="Proteomes" id="UP000224974"/>
    </source>
</evidence>
<dbReference type="GO" id="GO:0003700">
    <property type="term" value="F:DNA-binding transcription factor activity"/>
    <property type="evidence" value="ECO:0007669"/>
    <property type="project" value="InterPro"/>
</dbReference>
<dbReference type="PROSITE" id="PS50931">
    <property type="entry name" value="HTH_LYSR"/>
    <property type="match status" value="1"/>
</dbReference>
<dbReference type="SUPFAM" id="SSF46785">
    <property type="entry name" value="Winged helix' DNA-binding domain"/>
    <property type="match status" value="1"/>
</dbReference>
<dbReference type="RefSeq" id="WP_029096085.1">
    <property type="nucleotide sequence ID" value="NZ_PDDX01000001.1"/>
</dbReference>
<dbReference type="EMBL" id="PDDX01000001">
    <property type="protein sequence ID" value="PHI28241.1"/>
    <property type="molecule type" value="Genomic_DNA"/>
</dbReference>
<evidence type="ECO:0000256" key="3">
    <source>
        <dbReference type="ARBA" id="ARBA00023125"/>
    </source>
</evidence>
<sequence length="305" mass="34992">MKYLPKLHQLKVFQEVIHYGSIRAAARAMNQSQPALTRNIRELEQLLGTALMTRGTRGVELTEPGRMFAVRMQLIMEELQRATDEIKQVNQQTQSNLSIGFSSLIALSIFPQTAEQFKKHHPKTTLRIKEAQLSALLPALWEGRLDFAIGTISSEVPLSDFIEEPLFKARFGIICRKGHPRMNCSSLEQLYDAKWYLPETDMGYYKQINFIFDSLYRERKQCVVLSDSLVCGLNMVLRSDYLTVIALGMVDALGLKQQLSILPISESFPLATYSLVYSRKTPLTLTARKMIEIIRWNCQKYNWYG</sequence>
<dbReference type="FunFam" id="1.10.10.10:FF:000001">
    <property type="entry name" value="LysR family transcriptional regulator"/>
    <property type="match status" value="1"/>
</dbReference>
<dbReference type="Proteomes" id="UP000224974">
    <property type="component" value="Unassembled WGS sequence"/>
</dbReference>
<dbReference type="PANTHER" id="PTHR30419">
    <property type="entry name" value="HTH-TYPE TRANSCRIPTIONAL REGULATOR YBHD"/>
    <property type="match status" value="1"/>
</dbReference>
<dbReference type="GO" id="GO:0005829">
    <property type="term" value="C:cytosol"/>
    <property type="evidence" value="ECO:0007669"/>
    <property type="project" value="TreeGrafter"/>
</dbReference>
<keyword evidence="3" id="KW-0238">DNA-binding</keyword>
<dbReference type="SUPFAM" id="SSF53850">
    <property type="entry name" value="Periplasmic binding protein-like II"/>
    <property type="match status" value="1"/>
</dbReference>
<keyword evidence="4" id="KW-0804">Transcription</keyword>
<dbReference type="PRINTS" id="PR00039">
    <property type="entry name" value="HTHLYSR"/>
</dbReference>
<dbReference type="InterPro" id="IPR036390">
    <property type="entry name" value="WH_DNA-bd_sf"/>
</dbReference>
<protein>
    <submittedName>
        <fullName evidence="6">Transcriptional regulator</fullName>
    </submittedName>
</protein>
<dbReference type="Pfam" id="PF03466">
    <property type="entry name" value="LysR_substrate"/>
    <property type="match status" value="1"/>
</dbReference>
<dbReference type="Gene3D" id="3.40.190.10">
    <property type="entry name" value="Periplasmic binding protein-like II"/>
    <property type="match status" value="2"/>
</dbReference>
<dbReference type="OrthoDB" id="6621862at2"/>
<comment type="similarity">
    <text evidence="1">Belongs to the LysR transcriptional regulatory family.</text>
</comment>
<evidence type="ECO:0000256" key="4">
    <source>
        <dbReference type="ARBA" id="ARBA00023163"/>
    </source>
</evidence>
<accession>A0A2C6DHE8</accession>
<gene>
    <name evidence="6" type="ORF">CRN84_02240</name>
</gene>
<evidence type="ECO:0000256" key="2">
    <source>
        <dbReference type="ARBA" id="ARBA00023015"/>
    </source>
</evidence>
<evidence type="ECO:0000313" key="6">
    <source>
        <dbReference type="EMBL" id="PHI28241.1"/>
    </source>
</evidence>
<evidence type="ECO:0000256" key="1">
    <source>
        <dbReference type="ARBA" id="ARBA00009437"/>
    </source>
</evidence>
<dbReference type="GO" id="GO:0003677">
    <property type="term" value="F:DNA binding"/>
    <property type="evidence" value="ECO:0007669"/>
    <property type="project" value="UniProtKB-KW"/>
</dbReference>
<dbReference type="Gene3D" id="1.10.10.10">
    <property type="entry name" value="Winged helix-like DNA-binding domain superfamily/Winged helix DNA-binding domain"/>
    <property type="match status" value="1"/>
</dbReference>
<dbReference type="PANTHER" id="PTHR30419:SF7">
    <property type="entry name" value="HTH-TYPE TRANSCRIPTIONAL REGULATOR TDCA"/>
    <property type="match status" value="1"/>
</dbReference>